<evidence type="ECO:0000256" key="8">
    <source>
        <dbReference type="SAM" id="SignalP"/>
    </source>
</evidence>
<name>A0A5N6TM58_ASPAV</name>
<keyword evidence="5" id="KW-0813">Transport</keyword>
<evidence type="ECO:0000256" key="2">
    <source>
        <dbReference type="ARBA" id="ARBA00006370"/>
    </source>
</evidence>
<keyword evidence="11" id="KW-1185">Reference proteome</keyword>
<dbReference type="GO" id="GO:0032934">
    <property type="term" value="F:sterol binding"/>
    <property type="evidence" value="ECO:0007669"/>
    <property type="project" value="InterPro"/>
</dbReference>
<dbReference type="InterPro" id="IPR039670">
    <property type="entry name" value="NPC2-like"/>
</dbReference>
<proteinExistence type="inferred from homology"/>
<sequence length="170" mass="18290">MKFLSTAATLLVCLAPLSATARSLNFLGSSQTAITADKAVEGDNPLTYCSDPSGDILKINSVDLSPNPPAAGQSLTIKAKGSLRQEIEKGAYVLLQVKYGLITLIRQQADLCDQIVNVDLKCPLNKGDMALVKQVDLPKQIPPGKYSVHADVYTKDDVRITCLEANNIQF</sequence>
<dbReference type="SMART" id="SM00737">
    <property type="entry name" value="ML"/>
    <property type="match status" value="1"/>
</dbReference>
<evidence type="ECO:0000313" key="11">
    <source>
        <dbReference type="Proteomes" id="UP000325780"/>
    </source>
</evidence>
<dbReference type="Gene3D" id="2.60.40.770">
    <property type="match status" value="1"/>
</dbReference>
<evidence type="ECO:0000259" key="9">
    <source>
        <dbReference type="SMART" id="SM00737"/>
    </source>
</evidence>
<evidence type="ECO:0000256" key="6">
    <source>
        <dbReference type="ARBA" id="ARBA00022729"/>
    </source>
</evidence>
<dbReference type="InterPro" id="IPR003172">
    <property type="entry name" value="ML_dom"/>
</dbReference>
<evidence type="ECO:0000256" key="3">
    <source>
        <dbReference type="ARBA" id="ARBA00011245"/>
    </source>
</evidence>
<evidence type="ECO:0000256" key="7">
    <source>
        <dbReference type="ARBA" id="ARBA00023055"/>
    </source>
</evidence>
<keyword evidence="6 8" id="KW-0732">Signal</keyword>
<dbReference type="EMBL" id="ML742207">
    <property type="protein sequence ID" value="KAE8147442.1"/>
    <property type="molecule type" value="Genomic_DNA"/>
</dbReference>
<organism evidence="10 11">
    <name type="scientific">Aspergillus avenaceus</name>
    <dbReference type="NCBI Taxonomy" id="36643"/>
    <lineage>
        <taxon>Eukaryota</taxon>
        <taxon>Fungi</taxon>
        <taxon>Dikarya</taxon>
        <taxon>Ascomycota</taxon>
        <taxon>Pezizomycotina</taxon>
        <taxon>Eurotiomycetes</taxon>
        <taxon>Eurotiomycetidae</taxon>
        <taxon>Eurotiales</taxon>
        <taxon>Aspergillaceae</taxon>
        <taxon>Aspergillus</taxon>
        <taxon>Aspergillus subgen. Circumdati</taxon>
    </lineage>
</organism>
<dbReference type="SUPFAM" id="SSF81296">
    <property type="entry name" value="E set domains"/>
    <property type="match status" value="1"/>
</dbReference>
<dbReference type="GO" id="GO:0032366">
    <property type="term" value="P:intracellular sterol transport"/>
    <property type="evidence" value="ECO:0007669"/>
    <property type="project" value="InterPro"/>
</dbReference>
<feature type="chain" id="PRO_5024964371" description="Phosphatidylglycerol/phosphatidylinositol transfer protein" evidence="8">
    <location>
        <begin position="20"/>
        <end position="170"/>
    </location>
</feature>
<evidence type="ECO:0000313" key="10">
    <source>
        <dbReference type="EMBL" id="KAE8147442.1"/>
    </source>
</evidence>
<evidence type="ECO:0000256" key="5">
    <source>
        <dbReference type="ARBA" id="ARBA00022448"/>
    </source>
</evidence>
<reference evidence="10 11" key="1">
    <citation type="submission" date="2019-04" db="EMBL/GenBank/DDBJ databases">
        <title>Friends and foes A comparative genomics study of 23 Aspergillus species from section Flavi.</title>
        <authorList>
            <consortium name="DOE Joint Genome Institute"/>
            <person name="Kjaerbolling I."/>
            <person name="Vesth T."/>
            <person name="Frisvad J.C."/>
            <person name="Nybo J.L."/>
            <person name="Theobald S."/>
            <person name="Kildgaard S."/>
            <person name="Isbrandt T."/>
            <person name="Kuo A."/>
            <person name="Sato A."/>
            <person name="Lyhne E.K."/>
            <person name="Kogle M.E."/>
            <person name="Wiebenga A."/>
            <person name="Kun R.S."/>
            <person name="Lubbers R.J."/>
            <person name="Makela M.R."/>
            <person name="Barry K."/>
            <person name="Chovatia M."/>
            <person name="Clum A."/>
            <person name="Daum C."/>
            <person name="Haridas S."/>
            <person name="He G."/>
            <person name="LaButti K."/>
            <person name="Lipzen A."/>
            <person name="Mondo S."/>
            <person name="Riley R."/>
            <person name="Salamov A."/>
            <person name="Simmons B.A."/>
            <person name="Magnuson J.K."/>
            <person name="Henrissat B."/>
            <person name="Mortensen U.H."/>
            <person name="Larsen T.O."/>
            <person name="Devries R.P."/>
            <person name="Grigoriev I.V."/>
            <person name="Machida M."/>
            <person name="Baker S.E."/>
            <person name="Andersen M.R."/>
        </authorList>
    </citation>
    <scope>NUCLEOTIDE SEQUENCE [LARGE SCALE GENOMIC DNA]</scope>
    <source>
        <strain evidence="10 11">IBT 18842</strain>
    </source>
</reference>
<evidence type="ECO:0000256" key="4">
    <source>
        <dbReference type="ARBA" id="ARBA00016056"/>
    </source>
</evidence>
<comment type="subunit">
    <text evidence="3">Monomer.</text>
</comment>
<gene>
    <name evidence="10" type="ORF">BDV25DRAFT_142734</name>
</gene>
<dbReference type="InterPro" id="IPR014756">
    <property type="entry name" value="Ig_E-set"/>
</dbReference>
<dbReference type="InterPro" id="IPR033917">
    <property type="entry name" value="ML_PG-PI_TP"/>
</dbReference>
<feature type="signal peptide" evidence="8">
    <location>
        <begin position="1"/>
        <end position="19"/>
    </location>
</feature>
<dbReference type="CDD" id="cd00917">
    <property type="entry name" value="PG-PI_TP"/>
    <property type="match status" value="1"/>
</dbReference>
<dbReference type="Pfam" id="PF02221">
    <property type="entry name" value="E1_DerP2_DerF2"/>
    <property type="match status" value="1"/>
</dbReference>
<protein>
    <recommendedName>
        <fullName evidence="4">Phosphatidylglycerol/phosphatidylinositol transfer protein</fullName>
    </recommendedName>
</protein>
<comment type="function">
    <text evidence="1">Catalyzes the intermembrane transfer of phosphatidylglycerol and phosphatidylinositol.</text>
</comment>
<comment type="similarity">
    <text evidence="2">Belongs to the NPC2 family.</text>
</comment>
<dbReference type="FunFam" id="2.60.40.770:FF:000004">
    <property type="entry name" value="Phosphatidylglycerol/phosphatidylinositol transfer protein"/>
    <property type="match status" value="1"/>
</dbReference>
<dbReference type="PANTHER" id="PTHR11306:SF0">
    <property type="entry name" value="PHOSPHATIDYLGLYCEROL_PHOSPHATIDYLINOSITOL TRANSFER PROTEIN"/>
    <property type="match status" value="1"/>
</dbReference>
<feature type="domain" description="MD-2-related lipid-recognition" evidence="9">
    <location>
        <begin position="46"/>
        <end position="167"/>
    </location>
</feature>
<dbReference type="AlphaFoldDB" id="A0A5N6TM58"/>
<keyword evidence="7" id="KW-0445">Lipid transport</keyword>
<dbReference type="Proteomes" id="UP000325780">
    <property type="component" value="Unassembled WGS sequence"/>
</dbReference>
<dbReference type="OrthoDB" id="6409159at2759"/>
<accession>A0A5N6TM58</accession>
<evidence type="ECO:0000256" key="1">
    <source>
        <dbReference type="ARBA" id="ARBA00002053"/>
    </source>
</evidence>
<dbReference type="PANTHER" id="PTHR11306">
    <property type="entry name" value="NIEMANN PICK TYPE C2 PROTEIN NPC2-RELATED"/>
    <property type="match status" value="1"/>
</dbReference>